<dbReference type="OrthoDB" id="1080769at2759"/>
<evidence type="ECO:0000313" key="1">
    <source>
        <dbReference type="EMBL" id="KAG2322371.1"/>
    </source>
</evidence>
<dbReference type="AlphaFoldDB" id="A0A8X7W2B6"/>
<name>A0A8X7W2B6_BRACI</name>
<evidence type="ECO:0000313" key="2">
    <source>
        <dbReference type="Proteomes" id="UP000886595"/>
    </source>
</evidence>
<dbReference type="PANTHER" id="PTHR34545">
    <property type="entry name" value="CLAVATA3/ESR (CLE)-RELATED PROTEIN 22"/>
    <property type="match status" value="1"/>
</dbReference>
<organism evidence="1 2">
    <name type="scientific">Brassica carinata</name>
    <name type="common">Ethiopian mustard</name>
    <name type="synonym">Abyssinian cabbage</name>
    <dbReference type="NCBI Taxonomy" id="52824"/>
    <lineage>
        <taxon>Eukaryota</taxon>
        <taxon>Viridiplantae</taxon>
        <taxon>Streptophyta</taxon>
        <taxon>Embryophyta</taxon>
        <taxon>Tracheophyta</taxon>
        <taxon>Spermatophyta</taxon>
        <taxon>Magnoliopsida</taxon>
        <taxon>eudicotyledons</taxon>
        <taxon>Gunneridae</taxon>
        <taxon>Pentapetalae</taxon>
        <taxon>rosids</taxon>
        <taxon>malvids</taxon>
        <taxon>Brassicales</taxon>
        <taxon>Brassicaceae</taxon>
        <taxon>Brassiceae</taxon>
        <taxon>Brassica</taxon>
    </lineage>
</organism>
<dbReference type="GO" id="GO:0048731">
    <property type="term" value="P:system development"/>
    <property type="evidence" value="ECO:0007669"/>
    <property type="project" value="InterPro"/>
</dbReference>
<comment type="caution">
    <text evidence="1">The sequence shown here is derived from an EMBL/GenBank/DDBJ whole genome shotgun (WGS) entry which is preliminary data.</text>
</comment>
<proteinExistence type="predicted"/>
<dbReference type="PANTHER" id="PTHR34545:SF9">
    <property type="entry name" value="CLAVATA3_ESR (CLE)-RELATED PROTEIN 17"/>
    <property type="match status" value="1"/>
</dbReference>
<gene>
    <name evidence="1" type="ORF">Bca52824_015584</name>
</gene>
<dbReference type="InterPro" id="IPR033249">
    <property type="entry name" value="CLE_plant"/>
</dbReference>
<keyword evidence="2" id="KW-1185">Reference proteome</keyword>
<accession>A0A8X7W2B6</accession>
<dbReference type="Proteomes" id="UP000886595">
    <property type="component" value="Unassembled WGS sequence"/>
</dbReference>
<sequence>MTQALVRRQRQGRKSRRWDMKTTCFFFFFFVVIFQTGLSSSSASVDSPYFVLSPPRKTLIYGPTLFRGPLNEEDNIYGDDKRVVYTGPNPLHN</sequence>
<protein>
    <submittedName>
        <fullName evidence="1">Uncharacterized protein</fullName>
    </submittedName>
</protein>
<dbReference type="EMBL" id="JAAMPC010000003">
    <property type="protein sequence ID" value="KAG2322371.1"/>
    <property type="molecule type" value="Genomic_DNA"/>
</dbReference>
<reference evidence="1 2" key="1">
    <citation type="submission" date="2020-02" db="EMBL/GenBank/DDBJ databases">
        <authorList>
            <person name="Ma Q."/>
            <person name="Huang Y."/>
            <person name="Song X."/>
            <person name="Pei D."/>
        </authorList>
    </citation>
    <scope>NUCLEOTIDE SEQUENCE [LARGE SCALE GENOMIC DNA]</scope>
    <source>
        <strain evidence="1">Sxm20200214</strain>
        <tissue evidence="1">Leaf</tissue>
    </source>
</reference>